<keyword evidence="3" id="KW-1185">Reference proteome</keyword>
<keyword evidence="1" id="KW-0812">Transmembrane</keyword>
<proteinExistence type="predicted"/>
<sequence length="140" mass="15563">MNLTQATLISSPAGLLTTTCLNASRYSLFSSESSRNSTTPCNQVLYNTCLPLESNGRLYILYFGIAAAIFFREHGMKGPRRASLYILLWTWKILTSLPRTLISLCGLSLHVLVHIMAVGIEYYGAYMHANVSLSASLYQF</sequence>
<keyword evidence="1" id="KW-1133">Transmembrane helix</keyword>
<accession>A0A166DL79</accession>
<name>A0A166DL79_9AGAM</name>
<evidence type="ECO:0000313" key="2">
    <source>
        <dbReference type="EMBL" id="KZT38649.1"/>
    </source>
</evidence>
<keyword evidence="1" id="KW-0472">Membrane</keyword>
<protein>
    <submittedName>
        <fullName evidence="2">Uncharacterized protein</fullName>
    </submittedName>
</protein>
<dbReference type="AlphaFoldDB" id="A0A166DL79"/>
<organism evidence="2 3">
    <name type="scientific">Sistotremastrum suecicum HHB10207 ss-3</name>
    <dbReference type="NCBI Taxonomy" id="1314776"/>
    <lineage>
        <taxon>Eukaryota</taxon>
        <taxon>Fungi</taxon>
        <taxon>Dikarya</taxon>
        <taxon>Basidiomycota</taxon>
        <taxon>Agaricomycotina</taxon>
        <taxon>Agaricomycetes</taxon>
        <taxon>Sistotremastrales</taxon>
        <taxon>Sistotremastraceae</taxon>
        <taxon>Sistotremastrum</taxon>
    </lineage>
</organism>
<feature type="transmembrane region" description="Helical" evidence="1">
    <location>
        <begin position="101"/>
        <end position="123"/>
    </location>
</feature>
<dbReference type="Proteomes" id="UP000076798">
    <property type="component" value="Unassembled WGS sequence"/>
</dbReference>
<evidence type="ECO:0000256" key="1">
    <source>
        <dbReference type="SAM" id="Phobius"/>
    </source>
</evidence>
<evidence type="ECO:0000313" key="3">
    <source>
        <dbReference type="Proteomes" id="UP000076798"/>
    </source>
</evidence>
<dbReference type="EMBL" id="KV428059">
    <property type="protein sequence ID" value="KZT38649.1"/>
    <property type="molecule type" value="Genomic_DNA"/>
</dbReference>
<reference evidence="2 3" key="1">
    <citation type="journal article" date="2016" name="Mol. Biol. Evol.">
        <title>Comparative Genomics of Early-Diverging Mushroom-Forming Fungi Provides Insights into the Origins of Lignocellulose Decay Capabilities.</title>
        <authorList>
            <person name="Nagy L.G."/>
            <person name="Riley R."/>
            <person name="Tritt A."/>
            <person name="Adam C."/>
            <person name="Daum C."/>
            <person name="Floudas D."/>
            <person name="Sun H."/>
            <person name="Yadav J.S."/>
            <person name="Pangilinan J."/>
            <person name="Larsson K.H."/>
            <person name="Matsuura K."/>
            <person name="Barry K."/>
            <person name="Labutti K."/>
            <person name="Kuo R."/>
            <person name="Ohm R.A."/>
            <person name="Bhattacharya S.S."/>
            <person name="Shirouzu T."/>
            <person name="Yoshinaga Y."/>
            <person name="Martin F.M."/>
            <person name="Grigoriev I.V."/>
            <person name="Hibbett D.S."/>
        </authorList>
    </citation>
    <scope>NUCLEOTIDE SEQUENCE [LARGE SCALE GENOMIC DNA]</scope>
    <source>
        <strain evidence="2 3">HHB10207 ss-3</strain>
    </source>
</reference>
<gene>
    <name evidence="2" type="ORF">SISSUDRAFT_721866</name>
</gene>